<dbReference type="InterPro" id="IPR050603">
    <property type="entry name" value="MYST_HAT"/>
</dbReference>
<evidence type="ECO:0000256" key="4">
    <source>
        <dbReference type="PIRSR" id="PIRSR602717-51"/>
    </source>
</evidence>
<dbReference type="GO" id="GO:0003712">
    <property type="term" value="F:transcription coregulator activity"/>
    <property type="evidence" value="ECO:0007669"/>
    <property type="project" value="TreeGrafter"/>
</dbReference>
<comment type="subcellular location">
    <subcellularLocation>
        <location evidence="5">Nucleus</location>
    </subcellularLocation>
</comment>
<gene>
    <name evidence="7" type="ORF">ECC02_004293</name>
</gene>
<name>A0A7J6Y8F5_TRYCR</name>
<dbReference type="GO" id="GO:0006357">
    <property type="term" value="P:regulation of transcription by RNA polymerase II"/>
    <property type="evidence" value="ECO:0007669"/>
    <property type="project" value="TreeGrafter"/>
</dbReference>
<evidence type="ECO:0000313" key="7">
    <source>
        <dbReference type="EMBL" id="KAF5222716.1"/>
    </source>
</evidence>
<dbReference type="PANTHER" id="PTHR10615">
    <property type="entry name" value="HISTONE ACETYLTRANSFERASE"/>
    <property type="match status" value="1"/>
</dbReference>
<evidence type="ECO:0000256" key="2">
    <source>
        <dbReference type="ARBA" id="ARBA00022771"/>
    </source>
</evidence>
<protein>
    <recommendedName>
        <fullName evidence="5">Histone acetyltransferase</fullName>
        <ecNumber evidence="5">2.3.1.48</ecNumber>
    </recommendedName>
</protein>
<dbReference type="AlphaFoldDB" id="A0A7J6Y8F5"/>
<evidence type="ECO:0000256" key="3">
    <source>
        <dbReference type="ARBA" id="ARBA00022833"/>
    </source>
</evidence>
<dbReference type="PANTHER" id="PTHR10615:SF161">
    <property type="entry name" value="HISTONE ACETYLTRANSFERASE KAT7"/>
    <property type="match status" value="1"/>
</dbReference>
<feature type="domain" description="MYST-type HAT" evidence="6">
    <location>
        <begin position="214"/>
        <end position="527"/>
    </location>
</feature>
<comment type="catalytic activity">
    <reaction evidence="5">
        <text>L-lysyl-[protein] + acetyl-CoA = N(6)-acetyl-L-lysyl-[protein] + CoA + H(+)</text>
        <dbReference type="Rhea" id="RHEA:45948"/>
        <dbReference type="Rhea" id="RHEA-COMP:9752"/>
        <dbReference type="Rhea" id="RHEA-COMP:10731"/>
        <dbReference type="ChEBI" id="CHEBI:15378"/>
        <dbReference type="ChEBI" id="CHEBI:29969"/>
        <dbReference type="ChEBI" id="CHEBI:57287"/>
        <dbReference type="ChEBI" id="CHEBI:57288"/>
        <dbReference type="ChEBI" id="CHEBI:61930"/>
        <dbReference type="EC" id="2.3.1.48"/>
    </reaction>
</comment>
<sequence>MDKFMCFWCQKGCISCLYCCLHCQYSRWHQHFIILFFFPVLLPSRVFTDGKVRFFCLGGWGFPCTCVRSKRSEVGGGTTSFCSLITMTMCEGQKCRLDVSTWDSSPARQSGPCANVFGVVVGERRHMDDPGRVLYYFHTLRVERPVSSVATERSGGLVHPRRERREELSVGTHALNSAGGFKYTFDGWYDEIFLYKIDEKALVPVQREWRTAMEQDTSPCEVLYLCYATRPWFQSPFASLQYMQMPERQLCYSVSVCHRCMSPFVSQRHLHEHLVGGYCRFRRPPGILLYDDKDCGRRVYYVDGAKHLHYGRCLSLLGKAFIESKQLGSDVDIYEFFVVTAPRASLPYVLGEMEETTFRREAASFDAAHWDGDVVVGYFSRIKHRPDHCLSCILTLPMFQQKGVAVFMLDVAYALTEMRQRLCGCEAACGRRGGAISRPFSPHGQALLLSYWRRRVTEALMQSAASPSIDTEATATSAAEDDDNVASTVPFSVVHEKVLLGGHYIHEDDLRFFLFHDERCFYARKTPAIAVPATCPKRRTAANESTDNNNNNINNNVSSSSGSNHYYNSGIDIAGGSLGFVPPPAEFIGSVLLFKRDVLQREHQPGSFNQQFWCRGSDGCHPYSIALFHY</sequence>
<dbReference type="InterPro" id="IPR016181">
    <property type="entry name" value="Acyl_CoA_acyltransferase"/>
</dbReference>
<dbReference type="InterPro" id="IPR002717">
    <property type="entry name" value="HAT_MYST-type"/>
</dbReference>
<proteinExistence type="inferred from homology"/>
<keyword evidence="2" id="KW-0479">Metal-binding</keyword>
<dbReference type="GO" id="GO:0008270">
    <property type="term" value="F:zinc ion binding"/>
    <property type="evidence" value="ECO:0007669"/>
    <property type="project" value="UniProtKB-KW"/>
</dbReference>
<dbReference type="GO" id="GO:0000785">
    <property type="term" value="C:chromatin"/>
    <property type="evidence" value="ECO:0007669"/>
    <property type="project" value="TreeGrafter"/>
</dbReference>
<reference evidence="7 8" key="1">
    <citation type="journal article" date="2019" name="Genome Biol. Evol.">
        <title>Nanopore Sequencing Significantly Improves Genome Assembly of the Protozoan Parasite Trypanosoma cruzi.</title>
        <authorList>
            <person name="Diaz-Viraque F."/>
            <person name="Pita S."/>
            <person name="Greif G."/>
            <person name="de Souza R.C.M."/>
            <person name="Iraola G."/>
            <person name="Robello C."/>
        </authorList>
    </citation>
    <scope>NUCLEOTIDE SEQUENCE [LARGE SCALE GENOMIC DNA]</scope>
    <source>
        <strain evidence="7 8">Berenice</strain>
    </source>
</reference>
<feature type="active site" description="Proton donor/acceptor" evidence="4">
    <location>
        <position position="426"/>
    </location>
</feature>
<keyword evidence="2" id="KW-0863">Zinc-finger</keyword>
<dbReference type="GO" id="GO:0003682">
    <property type="term" value="F:chromatin binding"/>
    <property type="evidence" value="ECO:0007669"/>
    <property type="project" value="TreeGrafter"/>
</dbReference>
<evidence type="ECO:0000256" key="5">
    <source>
        <dbReference type="RuleBase" id="RU361211"/>
    </source>
</evidence>
<keyword evidence="3" id="KW-0862">Zinc</keyword>
<evidence type="ECO:0000256" key="1">
    <source>
        <dbReference type="ARBA" id="ARBA00022679"/>
    </source>
</evidence>
<evidence type="ECO:0000313" key="8">
    <source>
        <dbReference type="Proteomes" id="UP000583944"/>
    </source>
</evidence>
<comment type="similarity">
    <text evidence="5">Belongs to the MYST (SAS/MOZ) family.</text>
</comment>
<accession>A0A7J6Y8F5</accession>
<dbReference type="GO" id="GO:0004402">
    <property type="term" value="F:histone acetyltransferase activity"/>
    <property type="evidence" value="ECO:0007669"/>
    <property type="project" value="InterPro"/>
</dbReference>
<dbReference type="Pfam" id="PF01853">
    <property type="entry name" value="MOZ_SAS"/>
    <property type="match status" value="1"/>
</dbReference>
<dbReference type="Gene3D" id="3.40.630.30">
    <property type="match status" value="1"/>
</dbReference>
<dbReference type="VEuPathDB" id="TriTrypDB:ECC02_004293"/>
<evidence type="ECO:0000259" key="6">
    <source>
        <dbReference type="PROSITE" id="PS51726"/>
    </source>
</evidence>
<organism evidence="7 8">
    <name type="scientific">Trypanosoma cruzi</name>
    <dbReference type="NCBI Taxonomy" id="5693"/>
    <lineage>
        <taxon>Eukaryota</taxon>
        <taxon>Discoba</taxon>
        <taxon>Euglenozoa</taxon>
        <taxon>Kinetoplastea</taxon>
        <taxon>Metakinetoplastina</taxon>
        <taxon>Trypanosomatida</taxon>
        <taxon>Trypanosomatidae</taxon>
        <taxon>Trypanosoma</taxon>
        <taxon>Schizotrypanum</taxon>
    </lineage>
</organism>
<keyword evidence="5" id="KW-0539">Nucleus</keyword>
<keyword evidence="1" id="KW-0808">Transferase</keyword>
<dbReference type="VEuPathDB" id="TriTrypDB:BCY84_05158"/>
<dbReference type="GO" id="GO:0005634">
    <property type="term" value="C:nucleus"/>
    <property type="evidence" value="ECO:0007669"/>
    <property type="project" value="UniProtKB-SubCell"/>
</dbReference>
<dbReference type="EC" id="2.3.1.48" evidence="5"/>
<dbReference type="EMBL" id="JABDHM010000025">
    <property type="protein sequence ID" value="KAF5222716.1"/>
    <property type="molecule type" value="Genomic_DNA"/>
</dbReference>
<dbReference type="SUPFAM" id="SSF55729">
    <property type="entry name" value="Acyl-CoA N-acyltransferases (Nat)"/>
    <property type="match status" value="1"/>
</dbReference>
<comment type="caution">
    <text evidence="7">The sequence shown here is derived from an EMBL/GenBank/DDBJ whole genome shotgun (WGS) entry which is preliminary data.</text>
</comment>
<dbReference type="PROSITE" id="PS51726">
    <property type="entry name" value="MYST_HAT"/>
    <property type="match status" value="1"/>
</dbReference>
<dbReference type="Proteomes" id="UP000583944">
    <property type="component" value="Unassembled WGS sequence"/>
</dbReference>